<gene>
    <name evidence="1" type="ORF">METZ01_LOCUS344563</name>
</gene>
<dbReference type="AlphaFoldDB" id="A0A382R1T1"/>
<dbReference type="Gene3D" id="2.60.40.1730">
    <property type="entry name" value="tricorn interacting facor f3 domain"/>
    <property type="match status" value="1"/>
</dbReference>
<organism evidence="1">
    <name type="scientific">marine metagenome</name>
    <dbReference type="NCBI Taxonomy" id="408172"/>
    <lineage>
        <taxon>unclassified sequences</taxon>
        <taxon>metagenomes</taxon>
        <taxon>ecological metagenomes</taxon>
    </lineage>
</organism>
<proteinExistence type="predicted"/>
<accession>A0A382R1T1</accession>
<protein>
    <recommendedName>
        <fullName evidence="2">Aminopeptidase</fullName>
    </recommendedName>
</protein>
<evidence type="ECO:0008006" key="2">
    <source>
        <dbReference type="Google" id="ProtNLM"/>
    </source>
</evidence>
<dbReference type="InterPro" id="IPR042097">
    <property type="entry name" value="Aminopeptidase_N-like_N_sf"/>
</dbReference>
<sequence>MSFKVLSLIATAVISSYYADTTSAEVGSGAVKFAQLEQTLPTPTVYRTASGSPGPLYWQQQADYKINVFLDPEQRSIKGSETIVYTNNSPHHLNYIWLQLDQNRFKKNSLENRSITESGEDRLSFDRLRKMQSMSDRSHGFKLTAVTDQNNKALSYTIVDTMMRLDLPEPLIKGKRTHININWEFNIIEEAALGGRSGYEKFDTNKTQIFFLAQWYPRLAAYTDYAGWQHKAFLGRGEFTLEFGNFDVSITVPDNHVVSATGRLTNPTEAISQAH</sequence>
<name>A0A382R1T1_9ZZZZ</name>
<feature type="non-terminal residue" evidence="1">
    <location>
        <position position="275"/>
    </location>
</feature>
<dbReference type="EMBL" id="UINC01118523">
    <property type="protein sequence ID" value="SVC91709.1"/>
    <property type="molecule type" value="Genomic_DNA"/>
</dbReference>
<evidence type="ECO:0000313" key="1">
    <source>
        <dbReference type="EMBL" id="SVC91709.1"/>
    </source>
</evidence>
<reference evidence="1" key="1">
    <citation type="submission" date="2018-05" db="EMBL/GenBank/DDBJ databases">
        <authorList>
            <person name="Lanie J.A."/>
            <person name="Ng W.-L."/>
            <person name="Kazmierczak K.M."/>
            <person name="Andrzejewski T.M."/>
            <person name="Davidsen T.M."/>
            <person name="Wayne K.J."/>
            <person name="Tettelin H."/>
            <person name="Glass J.I."/>
            <person name="Rusch D."/>
            <person name="Podicherti R."/>
            <person name="Tsui H.-C.T."/>
            <person name="Winkler M.E."/>
        </authorList>
    </citation>
    <scope>NUCLEOTIDE SEQUENCE</scope>
</reference>